<dbReference type="Proteomes" id="UP000324748">
    <property type="component" value="Unassembled WGS sequence"/>
</dbReference>
<reference evidence="2 3" key="1">
    <citation type="submission" date="2019-05" db="EMBL/GenBank/DDBJ databases">
        <title>Emergence of the Ug99 lineage of the wheat stem rust pathogen through somatic hybridization.</title>
        <authorList>
            <person name="Li F."/>
            <person name="Upadhyaya N.M."/>
            <person name="Sperschneider J."/>
            <person name="Matny O."/>
            <person name="Nguyen-Phuc H."/>
            <person name="Mago R."/>
            <person name="Raley C."/>
            <person name="Miller M.E."/>
            <person name="Silverstein K.A.T."/>
            <person name="Henningsen E."/>
            <person name="Hirsch C.D."/>
            <person name="Visser B."/>
            <person name="Pretorius Z.A."/>
            <person name="Steffenson B.J."/>
            <person name="Schwessinger B."/>
            <person name="Dodds P.N."/>
            <person name="Figueroa M."/>
        </authorList>
    </citation>
    <scope>NUCLEOTIDE SEQUENCE [LARGE SCALE GENOMIC DNA]</scope>
    <source>
        <strain evidence="2">21-0</strain>
    </source>
</reference>
<feature type="region of interest" description="Disordered" evidence="1">
    <location>
        <begin position="51"/>
        <end position="78"/>
    </location>
</feature>
<accession>A0A5B0Q6U6</accession>
<comment type="caution">
    <text evidence="2">The sequence shown here is derived from an EMBL/GenBank/DDBJ whole genome shotgun (WGS) entry which is preliminary data.</text>
</comment>
<evidence type="ECO:0000313" key="3">
    <source>
        <dbReference type="Proteomes" id="UP000324748"/>
    </source>
</evidence>
<protein>
    <submittedName>
        <fullName evidence="2">Uncharacterized protein</fullName>
    </submittedName>
</protein>
<dbReference type="AlphaFoldDB" id="A0A5B0Q6U6"/>
<feature type="compositionally biased region" description="Polar residues" evidence="1">
    <location>
        <begin position="52"/>
        <end position="62"/>
    </location>
</feature>
<keyword evidence="3" id="KW-1185">Reference proteome</keyword>
<evidence type="ECO:0000313" key="2">
    <source>
        <dbReference type="EMBL" id="KAA1108976.1"/>
    </source>
</evidence>
<organism evidence="2 3">
    <name type="scientific">Puccinia graminis f. sp. tritici</name>
    <dbReference type="NCBI Taxonomy" id="56615"/>
    <lineage>
        <taxon>Eukaryota</taxon>
        <taxon>Fungi</taxon>
        <taxon>Dikarya</taxon>
        <taxon>Basidiomycota</taxon>
        <taxon>Pucciniomycotina</taxon>
        <taxon>Pucciniomycetes</taxon>
        <taxon>Pucciniales</taxon>
        <taxon>Pucciniaceae</taxon>
        <taxon>Puccinia</taxon>
    </lineage>
</organism>
<proteinExistence type="predicted"/>
<name>A0A5B0Q6U6_PUCGR</name>
<evidence type="ECO:0000256" key="1">
    <source>
        <dbReference type="SAM" id="MobiDB-lite"/>
    </source>
</evidence>
<dbReference type="EMBL" id="VSWC01000028">
    <property type="protein sequence ID" value="KAA1108976.1"/>
    <property type="molecule type" value="Genomic_DNA"/>
</dbReference>
<sequence>MQTERYRPLSKLEVSCKSKRFSRRELRGPNGDSHRDVNQLFIAASARESDQAQEANASLKNSKAQKFKPIRPDPTADNLSYLSFRRSIIVKIQNQKPKN</sequence>
<gene>
    <name evidence="2" type="ORF">PGT21_030021</name>
</gene>